<dbReference type="Pfam" id="PF13671">
    <property type="entry name" value="AAA_33"/>
    <property type="match status" value="1"/>
</dbReference>
<dbReference type="InterPro" id="IPR057727">
    <property type="entry name" value="WCX_dom"/>
</dbReference>
<dbReference type="RefSeq" id="WP_099071334.1">
    <property type="nucleotide sequence ID" value="NZ_LAHD01000103.1"/>
</dbReference>
<accession>A0A9Q5Z7R8</accession>
<evidence type="ECO:0000313" key="2">
    <source>
        <dbReference type="EMBL" id="PHJ98223.1"/>
    </source>
</evidence>
<sequence>MPISPIPNQHSAKNDCKTFAHFLIGTPGSGKSTFAELISRLGNYEIISTDEIRQQLYGDATIQGEWHKIESTAINAICTALKLGKSVIYDATNCKRCFRMDFLLKVNTKLRQCNLPQLNWIGWYLETSLQTCIQWNQQRQRQVPPNVIESMYQQLQDFPPITGEGFAAINKINVTSPKFSQQQIAKLIAGIPRQIINSQNRHANITLHRYSHLVDFERLMYLIYLIINYPGIGEFHITQPKLLENILGYVADFVNSLEEITVIMAKLRGMVYAREDAIAADLEWLQTQGIINSNFPVNHQNTPEIDTCELTSLSGIHSYSDKKVFQRLINTIRFILHYPFLANTGGGSLKTLTQSLAQGGIIYNPDTEEATIRKDIEKVFKPYKILPEFPMRNGYFAGTGIFSKPELIKLFNIIQSQANSLSDPQALAIYEIFKQRLLQNHLIENTENIYPVRAIANTSIVDSKHLHSSALSNNLSQLETAIVEGRLLELKRFMGVGRYAGDEKDFFLAYPLQIVFCNFAWYLGYECVNGETSGLLRFERLDRLFLGRLQTQQRSRKQQEKTLQKLQKLFKAGAGMHLGNSSTDQKQFLSADENQRMQVSVTVELWFSSRIYPFITEGTKRFADMKMSPPIHKTTSNLPESLFCLNGTGDDNFPHCFQAIFPKWTLDDFDLLRWIVGFGGDVKVKQPQELVQKIEKIGRGIVGNYDSPLAKTEGILRS</sequence>
<feature type="domain" description="WCX" evidence="1">
    <location>
        <begin position="668"/>
        <end position="701"/>
    </location>
</feature>
<comment type="caution">
    <text evidence="2">The sequence shown here is derived from an EMBL/GenBank/DDBJ whole genome shotgun (WGS) entry which is preliminary data.</text>
</comment>
<reference evidence="2 3" key="1">
    <citation type="submission" date="2015-02" db="EMBL/GenBank/DDBJ databases">
        <title>Nostoc linckia genome annotation.</title>
        <authorList>
            <person name="Zhou Z."/>
        </authorList>
    </citation>
    <scope>NUCLEOTIDE SEQUENCE [LARGE SCALE GENOMIC DNA]</scope>
    <source>
        <strain evidence="3">z8</strain>
    </source>
</reference>
<evidence type="ECO:0000259" key="1">
    <source>
        <dbReference type="Pfam" id="PF25583"/>
    </source>
</evidence>
<proteinExistence type="predicted"/>
<dbReference type="InterPro" id="IPR027417">
    <property type="entry name" value="P-loop_NTPase"/>
</dbReference>
<name>A0A9Q5Z7R8_NOSLI</name>
<dbReference type="Pfam" id="PF25583">
    <property type="entry name" value="WCX"/>
    <property type="match status" value="1"/>
</dbReference>
<protein>
    <submittedName>
        <fullName evidence="2">Kinase</fullName>
    </submittedName>
</protein>
<keyword evidence="2" id="KW-0808">Transferase</keyword>
<gene>
    <name evidence="2" type="ORF">VF08_27375</name>
</gene>
<dbReference type="SUPFAM" id="SSF52540">
    <property type="entry name" value="P-loop containing nucleoside triphosphate hydrolases"/>
    <property type="match status" value="1"/>
</dbReference>
<keyword evidence="2" id="KW-0418">Kinase</keyword>
<dbReference type="EMBL" id="LAHD01000103">
    <property type="protein sequence ID" value="PHJ98223.1"/>
    <property type="molecule type" value="Genomic_DNA"/>
</dbReference>
<dbReference type="Proteomes" id="UP000222310">
    <property type="component" value="Unassembled WGS sequence"/>
</dbReference>
<dbReference type="GO" id="GO:0016301">
    <property type="term" value="F:kinase activity"/>
    <property type="evidence" value="ECO:0007669"/>
    <property type="project" value="UniProtKB-KW"/>
</dbReference>
<organism evidence="2 3">
    <name type="scientific">Nostoc linckia z8</name>
    <dbReference type="NCBI Taxonomy" id="1628746"/>
    <lineage>
        <taxon>Bacteria</taxon>
        <taxon>Bacillati</taxon>
        <taxon>Cyanobacteriota</taxon>
        <taxon>Cyanophyceae</taxon>
        <taxon>Nostocales</taxon>
        <taxon>Nostocaceae</taxon>
        <taxon>Nostoc</taxon>
    </lineage>
</organism>
<dbReference type="AlphaFoldDB" id="A0A9Q5Z7R8"/>
<evidence type="ECO:0000313" key="3">
    <source>
        <dbReference type="Proteomes" id="UP000222310"/>
    </source>
</evidence>
<dbReference type="Gene3D" id="3.40.50.300">
    <property type="entry name" value="P-loop containing nucleotide triphosphate hydrolases"/>
    <property type="match status" value="1"/>
</dbReference>
<dbReference type="GeneID" id="57098465"/>